<dbReference type="InterPro" id="IPR000653">
    <property type="entry name" value="DegT/StrS_aminotransferase"/>
</dbReference>
<dbReference type="InterPro" id="IPR015421">
    <property type="entry name" value="PyrdxlP-dep_Trfase_major"/>
</dbReference>
<evidence type="ECO:0000256" key="1">
    <source>
        <dbReference type="ARBA" id="ARBA00022898"/>
    </source>
</evidence>
<protein>
    <submittedName>
        <fullName evidence="3">dTDP-4-amino-4,6-dideoxygalactose transaminase</fullName>
    </submittedName>
</protein>
<dbReference type="RefSeq" id="WP_184736035.1">
    <property type="nucleotide sequence ID" value="NZ_BMRW01000007.1"/>
</dbReference>
<dbReference type="GO" id="GO:0008483">
    <property type="term" value="F:transaminase activity"/>
    <property type="evidence" value="ECO:0007669"/>
    <property type="project" value="TreeGrafter"/>
</dbReference>
<dbReference type="Pfam" id="PF01041">
    <property type="entry name" value="DegT_DnrJ_EryC1"/>
    <property type="match status" value="1"/>
</dbReference>
<gene>
    <name evidence="3" type="ORF">FHS38_004498</name>
</gene>
<keyword evidence="4" id="KW-1185">Reference proteome</keyword>
<keyword evidence="1 2" id="KW-0663">Pyridoxal phosphate</keyword>
<dbReference type="PANTHER" id="PTHR30244">
    <property type="entry name" value="TRANSAMINASE"/>
    <property type="match status" value="1"/>
</dbReference>
<reference evidence="3 4" key="1">
    <citation type="submission" date="2020-08" db="EMBL/GenBank/DDBJ databases">
        <title>Genomic Encyclopedia of Type Strains, Phase III (KMG-III): the genomes of soil and plant-associated and newly described type strains.</title>
        <authorList>
            <person name="Whitman W."/>
        </authorList>
    </citation>
    <scope>NUCLEOTIDE SEQUENCE [LARGE SCALE GENOMIC DNA]</scope>
    <source>
        <strain evidence="3 4">CECT 3265</strain>
    </source>
</reference>
<evidence type="ECO:0000313" key="3">
    <source>
        <dbReference type="EMBL" id="MBB4888429.1"/>
    </source>
</evidence>
<dbReference type="GO" id="GO:0030170">
    <property type="term" value="F:pyridoxal phosphate binding"/>
    <property type="evidence" value="ECO:0007669"/>
    <property type="project" value="TreeGrafter"/>
</dbReference>
<organism evidence="3 4">
    <name type="scientific">Streptomyces netropsis</name>
    <name type="common">Streptoverticillium netropsis</name>
    <dbReference type="NCBI Taxonomy" id="55404"/>
    <lineage>
        <taxon>Bacteria</taxon>
        <taxon>Bacillati</taxon>
        <taxon>Actinomycetota</taxon>
        <taxon>Actinomycetes</taxon>
        <taxon>Kitasatosporales</taxon>
        <taxon>Streptomycetaceae</taxon>
        <taxon>Streptomyces</taxon>
    </lineage>
</organism>
<comment type="similarity">
    <text evidence="2">Belongs to the DegT/DnrJ/EryC1 family.</text>
</comment>
<dbReference type="EMBL" id="JACHJG010000009">
    <property type="protein sequence ID" value="MBB4888429.1"/>
    <property type="molecule type" value="Genomic_DNA"/>
</dbReference>
<dbReference type="AlphaFoldDB" id="A0A7W7LDX9"/>
<dbReference type="GO" id="GO:0000271">
    <property type="term" value="P:polysaccharide biosynthetic process"/>
    <property type="evidence" value="ECO:0007669"/>
    <property type="project" value="TreeGrafter"/>
</dbReference>
<comment type="caution">
    <text evidence="3">The sequence shown here is derived from an EMBL/GenBank/DDBJ whole genome shotgun (WGS) entry which is preliminary data.</text>
</comment>
<name>A0A7W7LDX9_STRNE</name>
<evidence type="ECO:0000256" key="2">
    <source>
        <dbReference type="RuleBase" id="RU004508"/>
    </source>
</evidence>
<sequence>MTTTHQRLRDAVDDRVRDNLVGLIESKQWNIYRGRFVNAVESRAAALVGARCLTTNAGTAAIELALRAHGIGPGDDVVLPSSTFVATAQAVLLTGARPVLCDVDDTTYNPEPHHVEAVLTPATRAVIFVHAFGNPSGAGRVADFCARRGLTLLEDAAQAFGARLGDRPVGSLGSGTAFSFNTSKPLSCGDGGMFSTTDPQVYERAKAIRHAGLREVPDGRFLAHEIGGKTLMTEFQAAVLEPQLDVFGELTRMRADAALALRARLAELFPHGALQHLDDDAVSAWQRVAVAMDTPERAETALSEHPWMERFYIAALVDEPVIARHAVFTDAIADRCRDLWRRVVGVTLWPMQDFDELVERASGAGGRHV</sequence>
<dbReference type="InterPro" id="IPR015424">
    <property type="entry name" value="PyrdxlP-dep_Trfase"/>
</dbReference>
<evidence type="ECO:0000313" key="4">
    <source>
        <dbReference type="Proteomes" id="UP000556436"/>
    </source>
</evidence>
<accession>A0A7W7LDX9</accession>
<dbReference type="Gene3D" id="3.40.640.10">
    <property type="entry name" value="Type I PLP-dependent aspartate aminotransferase-like (Major domain)"/>
    <property type="match status" value="1"/>
</dbReference>
<dbReference type="PANTHER" id="PTHR30244:SF36">
    <property type="entry name" value="3-OXO-GLUCOSE-6-PHOSPHATE:GLUTAMATE AMINOTRANSFERASE"/>
    <property type="match status" value="1"/>
</dbReference>
<dbReference type="SUPFAM" id="SSF53383">
    <property type="entry name" value="PLP-dependent transferases"/>
    <property type="match status" value="1"/>
</dbReference>
<dbReference type="Proteomes" id="UP000556436">
    <property type="component" value="Unassembled WGS sequence"/>
</dbReference>
<proteinExistence type="inferred from homology"/>